<organism evidence="1">
    <name type="scientific">viral metagenome</name>
    <dbReference type="NCBI Taxonomy" id="1070528"/>
    <lineage>
        <taxon>unclassified sequences</taxon>
        <taxon>metagenomes</taxon>
        <taxon>organismal metagenomes</taxon>
    </lineage>
</organism>
<name>A0A6C0B7R8_9ZZZZ</name>
<reference evidence="1" key="1">
    <citation type="journal article" date="2020" name="Nature">
        <title>Giant virus diversity and host interactions through global metagenomics.</title>
        <authorList>
            <person name="Schulz F."/>
            <person name="Roux S."/>
            <person name="Paez-Espino D."/>
            <person name="Jungbluth S."/>
            <person name="Walsh D.A."/>
            <person name="Denef V.J."/>
            <person name="McMahon K.D."/>
            <person name="Konstantinidis K.T."/>
            <person name="Eloe-Fadrosh E.A."/>
            <person name="Kyrpides N.C."/>
            <person name="Woyke T."/>
        </authorList>
    </citation>
    <scope>NUCLEOTIDE SEQUENCE</scope>
    <source>
        <strain evidence="1">GVMAG-M-3300010157-4</strain>
    </source>
</reference>
<protein>
    <submittedName>
        <fullName evidence="1">Uncharacterized protein</fullName>
    </submittedName>
</protein>
<dbReference type="AlphaFoldDB" id="A0A6C0B7R8"/>
<dbReference type="EMBL" id="MN739082">
    <property type="protein sequence ID" value="QHS87523.1"/>
    <property type="molecule type" value="Genomic_DNA"/>
</dbReference>
<sequence>MSEELNKAKAIYDGLQLDIQIYLMEEYIEPQLRGDDLIKEFNILIESEECQRLDYSGLLDTVRKIINNPTALAQMCKLNPIRFKEVYEQHFIKKVNYYWRVSCPYTSMCMKLVMLKWH</sequence>
<proteinExistence type="predicted"/>
<accession>A0A6C0B7R8</accession>
<evidence type="ECO:0000313" key="1">
    <source>
        <dbReference type="EMBL" id="QHS87523.1"/>
    </source>
</evidence>